<keyword evidence="1" id="KW-0472">Membrane</keyword>
<protein>
    <submittedName>
        <fullName evidence="2">Uncharacterized protein</fullName>
    </submittedName>
</protein>
<sequence length="64" mass="6966">MKELVRFVAYTTATLAMIFLVIGIAKAGVSPEVLAYSAIFVVVVLPVIIGILMARREKRSTAKQ</sequence>
<evidence type="ECO:0000256" key="1">
    <source>
        <dbReference type="SAM" id="Phobius"/>
    </source>
</evidence>
<evidence type="ECO:0000313" key="3">
    <source>
        <dbReference type="Proteomes" id="UP000055136"/>
    </source>
</evidence>
<keyword evidence="1" id="KW-1133">Transmembrane helix</keyword>
<gene>
    <name evidence="2" type="ORF">Tel_15445</name>
</gene>
<accession>A0A0S2TGZ8</accession>
<evidence type="ECO:0000313" key="2">
    <source>
        <dbReference type="EMBL" id="ALP54427.1"/>
    </source>
</evidence>
<dbReference type="KEGG" id="tee:Tel_15445"/>
<keyword evidence="1" id="KW-0812">Transmembrane</keyword>
<keyword evidence="3" id="KW-1185">Reference proteome</keyword>
<name>A0A0S2TGZ8_9GAMM</name>
<organism evidence="2 3">
    <name type="scientific">Candidatus Tenderia electrophaga</name>
    <dbReference type="NCBI Taxonomy" id="1748243"/>
    <lineage>
        <taxon>Bacteria</taxon>
        <taxon>Pseudomonadati</taxon>
        <taxon>Pseudomonadota</taxon>
        <taxon>Gammaproteobacteria</taxon>
        <taxon>Candidatus Tenderiales</taxon>
        <taxon>Candidatus Tenderiaceae</taxon>
        <taxon>Candidatus Tenderia</taxon>
    </lineage>
</organism>
<feature type="transmembrane region" description="Helical" evidence="1">
    <location>
        <begin position="7"/>
        <end position="27"/>
    </location>
</feature>
<feature type="transmembrane region" description="Helical" evidence="1">
    <location>
        <begin position="33"/>
        <end position="54"/>
    </location>
</feature>
<dbReference type="AlphaFoldDB" id="A0A0S2TGZ8"/>
<dbReference type="Proteomes" id="UP000055136">
    <property type="component" value="Chromosome"/>
</dbReference>
<proteinExistence type="predicted"/>
<reference evidence="2" key="1">
    <citation type="submission" date="2015-10" db="EMBL/GenBank/DDBJ databases">
        <title>Description of Candidatus Tenderia electrophaga gen. nov, sp. nov., an Uncultivated Electroautotroph from a Biocathode Enrichment.</title>
        <authorList>
            <person name="Eddie B.J."/>
            <person name="Malanoski A.P."/>
            <person name="Wang Z."/>
            <person name="Hall R.J."/>
            <person name="Oh S.D."/>
            <person name="Heiner C."/>
            <person name="Lin B."/>
            <person name="Strycharz-Glaven S.M."/>
        </authorList>
    </citation>
    <scope>NUCLEOTIDE SEQUENCE [LARGE SCALE GENOMIC DNA]</scope>
    <source>
        <strain evidence="2">NRL1</strain>
    </source>
</reference>
<dbReference type="EMBL" id="CP013099">
    <property type="protein sequence ID" value="ALP54427.1"/>
    <property type="molecule type" value="Genomic_DNA"/>
</dbReference>